<gene>
    <name evidence="2" type="ORF">SAMN05444267_101627</name>
</gene>
<dbReference type="AlphaFoldDB" id="A0A1M6ZSJ0"/>
<proteinExistence type="predicted"/>
<dbReference type="InterPro" id="IPR031709">
    <property type="entry name" value="PutAbiC"/>
</dbReference>
<keyword evidence="3" id="KW-1185">Reference proteome</keyword>
<reference evidence="3" key="1">
    <citation type="submission" date="2016-11" db="EMBL/GenBank/DDBJ databases">
        <authorList>
            <person name="Varghese N."/>
            <person name="Submissions S."/>
        </authorList>
    </citation>
    <scope>NUCLEOTIDE SEQUENCE [LARGE SCALE GENOMIC DNA]</scope>
    <source>
        <strain evidence="3">DSM 26899</strain>
    </source>
</reference>
<dbReference type="STRING" id="1302687.SAMN05444267_101627"/>
<evidence type="ECO:0000313" key="3">
    <source>
        <dbReference type="Proteomes" id="UP000184364"/>
    </source>
</evidence>
<keyword evidence="1" id="KW-0812">Transmembrane</keyword>
<keyword evidence="1" id="KW-1133">Transmembrane helix</keyword>
<accession>A0A1M6ZSJ0</accession>
<dbReference type="Proteomes" id="UP000184364">
    <property type="component" value="Unassembled WGS sequence"/>
</dbReference>
<organism evidence="2 3">
    <name type="scientific">Chryseobacterium polytrichastri</name>
    <dbReference type="NCBI Taxonomy" id="1302687"/>
    <lineage>
        <taxon>Bacteria</taxon>
        <taxon>Pseudomonadati</taxon>
        <taxon>Bacteroidota</taxon>
        <taxon>Flavobacteriia</taxon>
        <taxon>Flavobacteriales</taxon>
        <taxon>Weeksellaceae</taxon>
        <taxon>Chryseobacterium group</taxon>
        <taxon>Chryseobacterium</taxon>
    </lineage>
</organism>
<dbReference type="Pfam" id="PF16872">
    <property type="entry name" value="putAbiC"/>
    <property type="match status" value="1"/>
</dbReference>
<dbReference type="RefSeq" id="WP_073293023.1">
    <property type="nucleotide sequence ID" value="NZ_FRAV01000016.1"/>
</dbReference>
<feature type="transmembrane region" description="Helical" evidence="1">
    <location>
        <begin position="7"/>
        <end position="25"/>
    </location>
</feature>
<dbReference type="EMBL" id="FRAV01000016">
    <property type="protein sequence ID" value="SHL33447.1"/>
    <property type="molecule type" value="Genomic_DNA"/>
</dbReference>
<protein>
    <submittedName>
        <fullName evidence="2">Putative phage abortive infection protein</fullName>
    </submittedName>
</protein>
<sequence length="387" mass="46204">MKRTILFFSWSIIGLGLLIIIMFLIKSNLDGFSISFNDTTNFEKTGQFGDYVGGVIGTFFTLAGTLLLILTLKEQQDENKRNAFESYFFEMIRLHKENVSEFKYIKHKNGEASIFENRQVIRKIFEEFIECYREVRKFSNSDIEKDYISDKYLIILKKIIKSNDLIISPIELARIDIAYSVVFFGLGTEGEGIIKKIIRKRYRPEYYYKLLFYLKLKPKKSNKTRYKLWEKLRNLPLKDLMVIITELYNNKNTPEKTEGLSELSSDFKMHLIYEKYYGGHQFRLGHYFRHLFQSYKFLNENLYLKDIQKYNYGKMLRAQLSTYEQAIILINSITPLGMKWEYLAEKEQNKLITKYQIIKNLHGEQIFGIRYKMYYPNIKFESEETLL</sequence>
<feature type="transmembrane region" description="Helical" evidence="1">
    <location>
        <begin position="51"/>
        <end position="72"/>
    </location>
</feature>
<keyword evidence="1" id="KW-0472">Membrane</keyword>
<evidence type="ECO:0000256" key="1">
    <source>
        <dbReference type="SAM" id="Phobius"/>
    </source>
</evidence>
<dbReference type="OrthoDB" id="6678638at2"/>
<evidence type="ECO:0000313" key="2">
    <source>
        <dbReference type="EMBL" id="SHL33447.1"/>
    </source>
</evidence>
<name>A0A1M6ZSJ0_9FLAO</name>